<accession>A0A062V401</accession>
<dbReference type="InterPro" id="IPR007367">
    <property type="entry name" value="DUF433"/>
</dbReference>
<dbReference type="InterPro" id="IPR009057">
    <property type="entry name" value="Homeodomain-like_sf"/>
</dbReference>
<evidence type="ECO:0008006" key="3">
    <source>
        <dbReference type="Google" id="ProtNLM"/>
    </source>
</evidence>
<dbReference type="EMBL" id="JMIY01000007">
    <property type="protein sequence ID" value="KCZ70529.1"/>
    <property type="molecule type" value="Genomic_DNA"/>
</dbReference>
<evidence type="ECO:0000313" key="1">
    <source>
        <dbReference type="EMBL" id="KCZ70529.1"/>
    </source>
</evidence>
<proteinExistence type="predicted"/>
<dbReference type="Pfam" id="PF04255">
    <property type="entry name" value="DUF433"/>
    <property type="match status" value="1"/>
</dbReference>
<gene>
    <name evidence="1" type="ORF">ANME2D_02549</name>
</gene>
<organism evidence="1 2">
    <name type="scientific">Candidatus Methanoperedens nitratireducens</name>
    <dbReference type="NCBI Taxonomy" id="1392998"/>
    <lineage>
        <taxon>Archaea</taxon>
        <taxon>Methanobacteriati</taxon>
        <taxon>Methanobacteriota</taxon>
        <taxon>Stenosarchaea group</taxon>
        <taxon>Methanomicrobia</taxon>
        <taxon>Methanosarcinales</taxon>
        <taxon>ANME-2 cluster</taxon>
        <taxon>Candidatus Methanoperedentaceae</taxon>
        <taxon>Candidatus Methanoperedens</taxon>
    </lineage>
</organism>
<dbReference type="InterPro" id="IPR036388">
    <property type="entry name" value="WH-like_DNA-bd_sf"/>
</dbReference>
<dbReference type="Proteomes" id="UP000027153">
    <property type="component" value="Unassembled WGS sequence"/>
</dbReference>
<comment type="caution">
    <text evidence="1">The sequence shown here is derived from an EMBL/GenBank/DDBJ whole genome shotgun (WGS) entry which is preliminary data.</text>
</comment>
<dbReference type="AlphaFoldDB" id="A0A062V401"/>
<dbReference type="SUPFAM" id="SSF46689">
    <property type="entry name" value="Homeodomain-like"/>
    <property type="match status" value="1"/>
</dbReference>
<keyword evidence="2" id="KW-1185">Reference proteome</keyword>
<dbReference type="PANTHER" id="PTHR34849:SF1">
    <property type="entry name" value="SLR0770 PROTEIN"/>
    <property type="match status" value="1"/>
</dbReference>
<dbReference type="Gene3D" id="1.10.10.10">
    <property type="entry name" value="Winged helix-like DNA-binding domain superfamily/Winged helix DNA-binding domain"/>
    <property type="match status" value="1"/>
</dbReference>
<reference evidence="1 2" key="1">
    <citation type="journal article" date="2013" name="Nature">
        <title>Anaerobic oxidation of methane coupled to nitrate reduction in a novel archaeal lineage.</title>
        <authorList>
            <person name="Haroon M.F."/>
            <person name="Hu S."/>
            <person name="Shi Y."/>
            <person name="Imelfort M."/>
            <person name="Keller J."/>
            <person name="Hugenholtz P."/>
            <person name="Yuan Z."/>
            <person name="Tyson G.W."/>
        </authorList>
    </citation>
    <scope>NUCLEOTIDE SEQUENCE [LARGE SCALE GENOMIC DNA]</scope>
    <source>
        <strain evidence="1 2">ANME-2d</strain>
    </source>
</reference>
<dbReference type="PANTHER" id="PTHR34849">
    <property type="entry name" value="SSL5025 PROTEIN"/>
    <property type="match status" value="1"/>
</dbReference>
<evidence type="ECO:0000313" key="2">
    <source>
        <dbReference type="Proteomes" id="UP000027153"/>
    </source>
</evidence>
<name>A0A062V401_9EURY</name>
<sequence>MVMQKQVVKHPYITTKAEISKGSPIIAGTRVRVLDIIIEYEYLGYSPDEIISAHPHLILPQIHDALSFYYEHREELDQEIRSRKETIAKLRKKFTS</sequence>
<protein>
    <recommendedName>
        <fullName evidence="3">DUF433 domain-containing protein</fullName>
    </recommendedName>
</protein>